<evidence type="ECO:0000256" key="1">
    <source>
        <dbReference type="SAM" id="MobiDB-lite"/>
    </source>
</evidence>
<comment type="caution">
    <text evidence="3">The sequence shown here is derived from an EMBL/GenBank/DDBJ whole genome shotgun (WGS) entry which is preliminary data.</text>
</comment>
<name>A0ABX2JIC9_9SPHN</name>
<protein>
    <recommendedName>
        <fullName evidence="5">DUF2946 domain-containing protein</fullName>
    </recommendedName>
</protein>
<feature type="signal peptide" evidence="2">
    <location>
        <begin position="1"/>
        <end position="19"/>
    </location>
</feature>
<evidence type="ECO:0000256" key="2">
    <source>
        <dbReference type="SAM" id="SignalP"/>
    </source>
</evidence>
<gene>
    <name evidence="3" type="ORF">HRV97_00615</name>
</gene>
<dbReference type="EMBL" id="JABULH010000001">
    <property type="protein sequence ID" value="NTS63658.1"/>
    <property type="molecule type" value="Genomic_DNA"/>
</dbReference>
<feature type="region of interest" description="Disordered" evidence="1">
    <location>
        <begin position="34"/>
        <end position="69"/>
    </location>
</feature>
<keyword evidence="4" id="KW-1185">Reference proteome</keyword>
<evidence type="ECO:0008006" key="5">
    <source>
        <dbReference type="Google" id="ProtNLM"/>
    </source>
</evidence>
<dbReference type="RefSeq" id="WP_174191774.1">
    <property type="nucleotide sequence ID" value="NZ_JABULH010000001.1"/>
</dbReference>
<dbReference type="Proteomes" id="UP000621447">
    <property type="component" value="Unassembled WGS sequence"/>
</dbReference>
<reference evidence="3 4" key="1">
    <citation type="submission" date="2020-06" db="EMBL/GenBank/DDBJ databases">
        <title>Sphingomonas hominis sp. nov., a member of the Sphingomonas, isolated from the hair of a 22-year-old girl.</title>
        <authorList>
            <person name="Zhang D.-F."/>
            <person name="Cui X.-W."/>
        </authorList>
    </citation>
    <scope>NUCLEOTIDE SEQUENCE [LARGE SCALE GENOMIC DNA]</scope>
    <source>
        <strain evidence="3 4">HHU CXW</strain>
    </source>
</reference>
<feature type="chain" id="PRO_5046325649" description="DUF2946 domain-containing protein" evidence="2">
    <location>
        <begin position="20"/>
        <end position="119"/>
    </location>
</feature>
<accession>A0ABX2JIC9</accession>
<keyword evidence="2" id="KW-0732">Signal</keyword>
<evidence type="ECO:0000313" key="3">
    <source>
        <dbReference type="EMBL" id="NTS63658.1"/>
    </source>
</evidence>
<evidence type="ECO:0000313" key="4">
    <source>
        <dbReference type="Proteomes" id="UP000621447"/>
    </source>
</evidence>
<proteinExistence type="predicted"/>
<organism evidence="3 4">
    <name type="scientific">Sphingomonas hominis</name>
    <dbReference type="NCBI Taxonomy" id="2741495"/>
    <lineage>
        <taxon>Bacteria</taxon>
        <taxon>Pseudomonadati</taxon>
        <taxon>Pseudomonadota</taxon>
        <taxon>Alphaproteobacteria</taxon>
        <taxon>Sphingomonadales</taxon>
        <taxon>Sphingomonadaceae</taxon>
        <taxon>Sphingomonas</taxon>
    </lineage>
</organism>
<sequence length="119" mass="12171">MLRRLLLLLALIVALPATARPACHDAGASCQAEPQAQAGMHHATAPHHTSGQVNSHAGGEQRGSHADGHDCLGCIPPDMLLGARLGGAIPPVVRAAPARAVRFAPGETIRPTPPPPKTA</sequence>